<comment type="caution">
    <text evidence="1">The sequence shown here is derived from an EMBL/GenBank/DDBJ whole genome shotgun (WGS) entry which is preliminary data.</text>
</comment>
<evidence type="ECO:0000313" key="1">
    <source>
        <dbReference type="EMBL" id="KAI0083502.1"/>
    </source>
</evidence>
<keyword evidence="2" id="KW-1185">Reference proteome</keyword>
<protein>
    <submittedName>
        <fullName evidence="1">Uncharacterized protein</fullName>
    </submittedName>
</protein>
<name>A0ACB8TNB1_9APHY</name>
<evidence type="ECO:0000313" key="2">
    <source>
        <dbReference type="Proteomes" id="UP001055072"/>
    </source>
</evidence>
<proteinExistence type="predicted"/>
<dbReference type="Proteomes" id="UP001055072">
    <property type="component" value="Unassembled WGS sequence"/>
</dbReference>
<accession>A0ACB8TNB1</accession>
<dbReference type="EMBL" id="MU274962">
    <property type="protein sequence ID" value="KAI0083502.1"/>
    <property type="molecule type" value="Genomic_DNA"/>
</dbReference>
<reference evidence="1" key="1">
    <citation type="journal article" date="2021" name="Environ. Microbiol.">
        <title>Gene family expansions and transcriptome signatures uncover fungal adaptations to wood decay.</title>
        <authorList>
            <person name="Hage H."/>
            <person name="Miyauchi S."/>
            <person name="Viragh M."/>
            <person name="Drula E."/>
            <person name="Min B."/>
            <person name="Chaduli D."/>
            <person name="Navarro D."/>
            <person name="Favel A."/>
            <person name="Norest M."/>
            <person name="Lesage-Meessen L."/>
            <person name="Balint B."/>
            <person name="Merenyi Z."/>
            <person name="de Eugenio L."/>
            <person name="Morin E."/>
            <person name="Martinez A.T."/>
            <person name="Baldrian P."/>
            <person name="Stursova M."/>
            <person name="Martinez M.J."/>
            <person name="Novotny C."/>
            <person name="Magnuson J.K."/>
            <person name="Spatafora J.W."/>
            <person name="Maurice S."/>
            <person name="Pangilinan J."/>
            <person name="Andreopoulos W."/>
            <person name="LaButti K."/>
            <person name="Hundley H."/>
            <person name="Na H."/>
            <person name="Kuo A."/>
            <person name="Barry K."/>
            <person name="Lipzen A."/>
            <person name="Henrissat B."/>
            <person name="Riley R."/>
            <person name="Ahrendt S."/>
            <person name="Nagy L.G."/>
            <person name="Grigoriev I.V."/>
            <person name="Martin F."/>
            <person name="Rosso M.N."/>
        </authorList>
    </citation>
    <scope>NUCLEOTIDE SEQUENCE</scope>
    <source>
        <strain evidence="1">CBS 384.51</strain>
    </source>
</reference>
<gene>
    <name evidence="1" type="ORF">BDY19DRAFT_1051784</name>
</gene>
<sequence>MLYRSYYEATPTGSMLHKSSGCVKEGSATSNDKSGFDVSDYRFVDRYWLRQTLDEGGFRKRPKEANTDSLSAVLYGRYLRLGLSATSSGMVDGTRTRRQSLYAYRHRPEIYERTPRTDASGCCFILYDGLGKLTTPEVMRIFYTVTAEQVRAGEGFQPTAQSCGVSGLVSCDCLSRCVLLPDIPAVGLCQLKRADF</sequence>
<organism evidence="1 2">
    <name type="scientific">Irpex rosettiformis</name>
    <dbReference type="NCBI Taxonomy" id="378272"/>
    <lineage>
        <taxon>Eukaryota</taxon>
        <taxon>Fungi</taxon>
        <taxon>Dikarya</taxon>
        <taxon>Basidiomycota</taxon>
        <taxon>Agaricomycotina</taxon>
        <taxon>Agaricomycetes</taxon>
        <taxon>Polyporales</taxon>
        <taxon>Irpicaceae</taxon>
        <taxon>Irpex</taxon>
    </lineage>
</organism>